<keyword evidence="2" id="KW-0472">Membrane</keyword>
<proteinExistence type="predicted"/>
<evidence type="ECO:0000313" key="4">
    <source>
        <dbReference type="Proteomes" id="UP000005018"/>
    </source>
</evidence>
<feature type="transmembrane region" description="Helical" evidence="2">
    <location>
        <begin position="142"/>
        <end position="163"/>
    </location>
</feature>
<dbReference type="OrthoDB" id="4024114at2759"/>
<dbReference type="HOGENOM" id="CLU_1396130_0_0_1"/>
<dbReference type="EMBL" id="HE681722">
    <property type="protein sequence ID" value="CCG23526.1"/>
    <property type="molecule type" value="Genomic_DNA"/>
</dbReference>
<organism evidence="3 4">
    <name type="scientific">Candida orthopsilosis (strain 90-125)</name>
    <name type="common">Yeast</name>
    <dbReference type="NCBI Taxonomy" id="1136231"/>
    <lineage>
        <taxon>Eukaryota</taxon>
        <taxon>Fungi</taxon>
        <taxon>Dikarya</taxon>
        <taxon>Ascomycota</taxon>
        <taxon>Saccharomycotina</taxon>
        <taxon>Pichiomycetes</taxon>
        <taxon>Debaryomycetaceae</taxon>
        <taxon>Candida/Lodderomyces clade</taxon>
        <taxon>Candida</taxon>
    </lineage>
</organism>
<dbReference type="RefSeq" id="XP_003869659.1">
    <property type="nucleotide sequence ID" value="XM_003869610.1"/>
</dbReference>
<accession>H8X5R8</accession>
<protein>
    <submittedName>
        <fullName evidence="3">Uncharacterized protein</fullName>
    </submittedName>
</protein>
<gene>
    <name evidence="3" type="ORF">CORT_0D06930</name>
</gene>
<sequence>MPTPSSGIESSNQTPQDQNDHHHKGIPSASPPPMPIKSKSTSNLPTLTDTKPTLFHDSDVMSSVTTPIHQAQLHRSHDLIDLGQEETNIPDPIAAASHQPQSVHSLPPLPREESYIPIGQIILRYLERWILGLIERHRNGPYFYPIAITVVVVVVVLVLTLVFTGNFNALMRILQHLICELIQQFKPSSTIQFCM</sequence>
<keyword evidence="2" id="KW-1133">Transmembrane helix</keyword>
<reference evidence="3 4" key="1">
    <citation type="journal article" date="2012" name="PLoS ONE">
        <title>Sequence and analysis of the genome of the pathogenic yeast Candida orthopsilosis.</title>
        <authorList>
            <person name="Riccombeni A."/>
            <person name="Vidanes G."/>
            <person name="Proux-Wera E."/>
            <person name="Wolfe K.H."/>
            <person name="Butler G."/>
        </authorList>
    </citation>
    <scope>NUCLEOTIDE SEQUENCE [LARGE SCALE GENOMIC DNA]</scope>
    <source>
        <strain evidence="3 4">Co 90-125</strain>
    </source>
</reference>
<dbReference type="GeneID" id="14540667"/>
<dbReference type="AlphaFoldDB" id="H8X5R8"/>
<name>H8X5R8_CANO9</name>
<dbReference type="Proteomes" id="UP000005018">
    <property type="component" value="Chromosome 4"/>
</dbReference>
<evidence type="ECO:0000256" key="2">
    <source>
        <dbReference type="SAM" id="Phobius"/>
    </source>
</evidence>
<evidence type="ECO:0000313" key="3">
    <source>
        <dbReference type="EMBL" id="CCG23526.1"/>
    </source>
</evidence>
<evidence type="ECO:0000256" key="1">
    <source>
        <dbReference type="SAM" id="MobiDB-lite"/>
    </source>
</evidence>
<feature type="region of interest" description="Disordered" evidence="1">
    <location>
        <begin position="1"/>
        <end position="55"/>
    </location>
</feature>
<feature type="compositionally biased region" description="Polar residues" evidence="1">
    <location>
        <begin position="1"/>
        <end position="17"/>
    </location>
</feature>
<dbReference type="KEGG" id="cot:CORT_0D06930"/>
<keyword evidence="4" id="KW-1185">Reference proteome</keyword>
<keyword evidence="2" id="KW-0812">Transmembrane</keyword>
<feature type="compositionally biased region" description="Polar residues" evidence="1">
    <location>
        <begin position="38"/>
        <end position="51"/>
    </location>
</feature>